<reference evidence="1 2" key="1">
    <citation type="submission" date="2019-11" db="EMBL/GenBank/DDBJ databases">
        <authorList>
            <person name="Li J."/>
        </authorList>
    </citation>
    <scope>NUCLEOTIDE SEQUENCE [LARGE SCALE GENOMIC DNA]</scope>
    <source>
        <strain evidence="1 2">J4</strain>
    </source>
</reference>
<dbReference type="EMBL" id="WJNH01000010">
    <property type="protein sequence ID" value="MRG87568.1"/>
    <property type="molecule type" value="Genomic_DNA"/>
</dbReference>
<accession>A0A6G1X9V5</accession>
<dbReference type="RefSeq" id="WP_153729461.1">
    <property type="nucleotide sequence ID" value="NZ_WJNH01000010.1"/>
</dbReference>
<evidence type="ECO:0000313" key="1">
    <source>
        <dbReference type="EMBL" id="MRG87568.1"/>
    </source>
</evidence>
<dbReference type="AlphaFoldDB" id="A0A6G1X9V5"/>
<dbReference type="Pfam" id="PF21810">
    <property type="entry name" value="DUF6880"/>
    <property type="match status" value="1"/>
</dbReference>
<dbReference type="InterPro" id="IPR049245">
    <property type="entry name" value="DUF6880"/>
</dbReference>
<evidence type="ECO:0000313" key="2">
    <source>
        <dbReference type="Proteomes" id="UP000480185"/>
    </source>
</evidence>
<gene>
    <name evidence="1" type="ORF">GH754_14865</name>
</gene>
<dbReference type="Proteomes" id="UP000480185">
    <property type="component" value="Unassembled WGS sequence"/>
</dbReference>
<protein>
    <submittedName>
        <fullName evidence="1">Uncharacterized protein</fullName>
    </submittedName>
</protein>
<proteinExistence type="predicted"/>
<organism evidence="1 2">
    <name type="scientific">Salinibacillus xinjiangensis</name>
    <dbReference type="NCBI Taxonomy" id="1229268"/>
    <lineage>
        <taxon>Bacteria</taxon>
        <taxon>Bacillati</taxon>
        <taxon>Bacillota</taxon>
        <taxon>Bacilli</taxon>
        <taxon>Bacillales</taxon>
        <taxon>Bacillaceae</taxon>
        <taxon>Salinibacillus</taxon>
    </lineage>
</organism>
<comment type="caution">
    <text evidence="1">The sequence shown here is derived from an EMBL/GenBank/DDBJ whole genome shotgun (WGS) entry which is preliminary data.</text>
</comment>
<sequence>MDLHKKISKLTKQELVELVMDLVEGDEDVEKQVEFKIITPNDEVKASKQLIRQYINDNKRRGFISWRNVHAALQGAEMVLEKGRDKLMSGEEETAIRLGVTVVSMVMDMLQYTDDSGGEIGFIVNESISLLRDASSNALFSTGHRVQGNMFQLILKEAMHKRYDGWTDIRHELLDVCTIYSARSTAREKLESTLDKLLTQVSTQSSWSSDYDQQLIKQLQLKILERNGELEKVQQFIGENLQFDEFRETAIKKEMENTNYTAALKLCEEGEENDSKYPGLVKKWKRYRLQIYEMLKDIDKQKELLLEFVYDNEYEAYSKLKELYSPEEWLQVVEEMFQALENQSSHLPHMYEYIAKAEDRGDKILTYCEQSPATVLELYPYLLEGYRNKVEEIFTSYLEDEAEMASNRKEYRAVSKKMKIYEEACGDAKFDAMVRKLKQTYHHKPAFVNELEKVERQVMS</sequence>
<name>A0A6G1X9V5_9BACI</name>
<keyword evidence="2" id="KW-1185">Reference proteome</keyword>
<dbReference type="OrthoDB" id="26424at2"/>